<dbReference type="GO" id="GO:0020037">
    <property type="term" value="F:heme binding"/>
    <property type="evidence" value="ECO:0007669"/>
    <property type="project" value="InterPro"/>
</dbReference>
<evidence type="ECO:0000313" key="8">
    <source>
        <dbReference type="EMBL" id="TRX76798.1"/>
    </source>
</evidence>
<feature type="signal peptide" evidence="6">
    <location>
        <begin position="1"/>
        <end position="22"/>
    </location>
</feature>
<protein>
    <submittedName>
        <fullName evidence="8">C-type cytochrome</fullName>
    </submittedName>
</protein>
<evidence type="ECO:0000256" key="5">
    <source>
        <dbReference type="PIRSR" id="PIRSR000005-2"/>
    </source>
</evidence>
<dbReference type="PROSITE" id="PS51007">
    <property type="entry name" value="CYTC"/>
    <property type="match status" value="2"/>
</dbReference>
<name>A0A553H4W2_9PSED</name>
<dbReference type="Pfam" id="PF00034">
    <property type="entry name" value="Cytochrom_C"/>
    <property type="match status" value="2"/>
</dbReference>
<dbReference type="RefSeq" id="WP_143486549.1">
    <property type="nucleotide sequence ID" value="NZ_VJOY01000001.1"/>
</dbReference>
<reference evidence="8 9" key="1">
    <citation type="submission" date="2019-07" db="EMBL/GenBank/DDBJ databases">
        <title>Pseudomonas mangiferae sp. nov., isolated from bark of mango tree in Thailand.</title>
        <authorList>
            <person name="Srisuk N."/>
            <person name="Anurat P."/>
        </authorList>
    </citation>
    <scope>NUCLEOTIDE SEQUENCE [LARGE SCALE GENOMIC DNA]</scope>
    <source>
        <strain evidence="8 9">DMKU_BBB3-04</strain>
    </source>
</reference>
<keyword evidence="2 5" id="KW-0479">Metal-binding</keyword>
<dbReference type="InterPro" id="IPR050597">
    <property type="entry name" value="Cytochrome_c_Oxidase_Subunit"/>
</dbReference>
<dbReference type="PIRSF" id="PIRSF000005">
    <property type="entry name" value="Cytochrome_c4"/>
    <property type="match status" value="1"/>
</dbReference>
<dbReference type="GO" id="GO:0005506">
    <property type="term" value="F:iron ion binding"/>
    <property type="evidence" value="ECO:0007669"/>
    <property type="project" value="InterPro"/>
</dbReference>
<dbReference type="GO" id="GO:0009055">
    <property type="term" value="F:electron transfer activity"/>
    <property type="evidence" value="ECO:0007669"/>
    <property type="project" value="InterPro"/>
</dbReference>
<proteinExistence type="predicted"/>
<evidence type="ECO:0000313" key="9">
    <source>
        <dbReference type="Proteomes" id="UP000315235"/>
    </source>
</evidence>
<keyword evidence="3 5" id="KW-0408">Iron</keyword>
<dbReference type="Gene3D" id="1.10.760.10">
    <property type="entry name" value="Cytochrome c-like domain"/>
    <property type="match status" value="2"/>
</dbReference>
<dbReference type="GO" id="GO:0042597">
    <property type="term" value="C:periplasmic space"/>
    <property type="evidence" value="ECO:0007669"/>
    <property type="project" value="InterPro"/>
</dbReference>
<organism evidence="8 9">
    <name type="scientific">Pseudomonas mangiferae</name>
    <dbReference type="NCBI Taxonomy" id="2593654"/>
    <lineage>
        <taxon>Bacteria</taxon>
        <taxon>Pseudomonadati</taxon>
        <taxon>Pseudomonadota</taxon>
        <taxon>Gammaproteobacteria</taxon>
        <taxon>Pseudomonadales</taxon>
        <taxon>Pseudomonadaceae</taxon>
        <taxon>Pseudomonas</taxon>
    </lineage>
</organism>
<feature type="binding site" description="covalent" evidence="4">
    <location>
        <position position="142"/>
    </location>
    <ligand>
        <name>heme c</name>
        <dbReference type="ChEBI" id="CHEBI:61717"/>
        <label>2</label>
    </ligand>
</feature>
<feature type="domain" description="Cytochrome c" evidence="7">
    <location>
        <begin position="128"/>
        <end position="211"/>
    </location>
</feature>
<evidence type="ECO:0000256" key="2">
    <source>
        <dbReference type="ARBA" id="ARBA00022723"/>
    </source>
</evidence>
<dbReference type="OrthoDB" id="9773456at2"/>
<evidence type="ECO:0000259" key="7">
    <source>
        <dbReference type="PROSITE" id="PS51007"/>
    </source>
</evidence>
<keyword evidence="1 4" id="KW-0349">Heme</keyword>
<feature type="binding site" description="axial binding residue" evidence="5">
    <location>
        <position position="146"/>
    </location>
    <ligand>
        <name>heme c</name>
        <dbReference type="ChEBI" id="CHEBI:61717"/>
        <label>2</label>
    </ligand>
    <ligandPart>
        <name>Fe</name>
        <dbReference type="ChEBI" id="CHEBI:18248"/>
    </ligandPart>
</feature>
<sequence length="217" mass="21932">MKGTPRALAGFCVLLVSIQAQAGDEGKPVYSNGGANPAAMACGTCHGADALGLPAAGFPRLAGLPAAYTGKQLQDFRSGSRANPVMQPIAAALSDAEIQQVSAMLADLPAPKTALVGRADDAASVGAELALRGAWARNVPECVACHGPGGVGVGTAFPPLAGQSAAYLAAQLDAWRQGTRKNDPNDLMGHVARALDDNEVKAVAEYFAGLGSQEVTP</sequence>
<evidence type="ECO:0000256" key="3">
    <source>
        <dbReference type="ARBA" id="ARBA00023004"/>
    </source>
</evidence>
<feature type="binding site" description="axial binding residue" evidence="5">
    <location>
        <position position="86"/>
    </location>
    <ligand>
        <name>heme c</name>
        <dbReference type="ChEBI" id="CHEBI:61717"/>
        <label>1</label>
    </ligand>
    <ligandPart>
        <name>Fe</name>
        <dbReference type="ChEBI" id="CHEBI:18248"/>
    </ligandPart>
</feature>
<feature type="binding site" description="covalent" evidence="4">
    <location>
        <position position="42"/>
    </location>
    <ligand>
        <name>heme c</name>
        <dbReference type="ChEBI" id="CHEBI:61717"/>
        <label>1</label>
    </ligand>
</feature>
<accession>A0A553H4W2</accession>
<dbReference type="InterPro" id="IPR036909">
    <property type="entry name" value="Cyt_c-like_dom_sf"/>
</dbReference>
<evidence type="ECO:0000256" key="1">
    <source>
        <dbReference type="ARBA" id="ARBA00022617"/>
    </source>
</evidence>
<dbReference type="Proteomes" id="UP000315235">
    <property type="component" value="Unassembled WGS sequence"/>
</dbReference>
<comment type="caution">
    <text evidence="8">The sequence shown here is derived from an EMBL/GenBank/DDBJ whole genome shotgun (WGS) entry which is preliminary data.</text>
</comment>
<feature type="domain" description="Cytochrome c" evidence="7">
    <location>
        <begin position="21"/>
        <end position="109"/>
    </location>
</feature>
<dbReference type="InterPro" id="IPR024167">
    <property type="entry name" value="Cytochrome_c4-like"/>
</dbReference>
<feature type="binding site" description="covalent" evidence="4">
    <location>
        <position position="145"/>
    </location>
    <ligand>
        <name>heme c</name>
        <dbReference type="ChEBI" id="CHEBI:61717"/>
        <label>2</label>
    </ligand>
</feature>
<comment type="PTM">
    <text evidence="4">Binds 2 heme c groups covalently per subunit.</text>
</comment>
<keyword evidence="9" id="KW-1185">Reference proteome</keyword>
<evidence type="ECO:0000256" key="4">
    <source>
        <dbReference type="PIRSR" id="PIRSR000005-1"/>
    </source>
</evidence>
<feature type="binding site" description="axial binding residue" evidence="5">
    <location>
        <position position="46"/>
    </location>
    <ligand>
        <name>heme c</name>
        <dbReference type="ChEBI" id="CHEBI:61717"/>
        <label>1</label>
    </ligand>
    <ligandPart>
        <name>Fe</name>
        <dbReference type="ChEBI" id="CHEBI:18248"/>
    </ligandPart>
</feature>
<dbReference type="PANTHER" id="PTHR33751">
    <property type="entry name" value="CBB3-TYPE CYTOCHROME C OXIDASE SUBUNIT FIXP"/>
    <property type="match status" value="1"/>
</dbReference>
<feature type="binding site" description="covalent" evidence="4">
    <location>
        <position position="45"/>
    </location>
    <ligand>
        <name>heme c</name>
        <dbReference type="ChEBI" id="CHEBI:61717"/>
        <label>1</label>
    </ligand>
</feature>
<gene>
    <name evidence="8" type="ORF">FM069_01900</name>
</gene>
<dbReference type="EMBL" id="VJOY01000001">
    <property type="protein sequence ID" value="TRX76798.1"/>
    <property type="molecule type" value="Genomic_DNA"/>
</dbReference>
<feature type="binding site" description="axial binding residue" evidence="5">
    <location>
        <position position="188"/>
    </location>
    <ligand>
        <name>heme c</name>
        <dbReference type="ChEBI" id="CHEBI:61717"/>
        <label>2</label>
    </ligand>
    <ligandPart>
        <name>Fe</name>
        <dbReference type="ChEBI" id="CHEBI:18248"/>
    </ligandPart>
</feature>
<evidence type="ECO:0000256" key="6">
    <source>
        <dbReference type="SAM" id="SignalP"/>
    </source>
</evidence>
<keyword evidence="6" id="KW-0732">Signal</keyword>
<dbReference type="SUPFAM" id="SSF46626">
    <property type="entry name" value="Cytochrome c"/>
    <property type="match status" value="2"/>
</dbReference>
<dbReference type="PANTHER" id="PTHR33751:SF11">
    <property type="entry name" value="BLL4483 PROTEIN"/>
    <property type="match status" value="1"/>
</dbReference>
<dbReference type="AlphaFoldDB" id="A0A553H4W2"/>
<dbReference type="InterPro" id="IPR009056">
    <property type="entry name" value="Cyt_c-like_dom"/>
</dbReference>
<feature type="chain" id="PRO_5021754076" evidence="6">
    <location>
        <begin position="23"/>
        <end position="217"/>
    </location>
</feature>